<accession>A0A284S2D6</accession>
<evidence type="ECO:0000313" key="1">
    <source>
        <dbReference type="EMBL" id="SJL15172.1"/>
    </source>
</evidence>
<evidence type="ECO:0000313" key="2">
    <source>
        <dbReference type="Proteomes" id="UP000219338"/>
    </source>
</evidence>
<dbReference type="OrthoDB" id="10627101at2759"/>
<proteinExistence type="predicted"/>
<reference evidence="2" key="1">
    <citation type="journal article" date="2017" name="Nat. Ecol. Evol.">
        <title>Genome expansion and lineage-specific genetic innovations in the forest pathogenic fungi Armillaria.</title>
        <authorList>
            <person name="Sipos G."/>
            <person name="Prasanna A.N."/>
            <person name="Walter M.C."/>
            <person name="O'Connor E."/>
            <person name="Balint B."/>
            <person name="Krizsan K."/>
            <person name="Kiss B."/>
            <person name="Hess J."/>
            <person name="Varga T."/>
            <person name="Slot J."/>
            <person name="Riley R."/>
            <person name="Boka B."/>
            <person name="Rigling D."/>
            <person name="Barry K."/>
            <person name="Lee J."/>
            <person name="Mihaltcheva S."/>
            <person name="LaButti K."/>
            <person name="Lipzen A."/>
            <person name="Waldron R."/>
            <person name="Moloney N.M."/>
            <person name="Sperisen C."/>
            <person name="Kredics L."/>
            <person name="Vagvoelgyi C."/>
            <person name="Patrignani A."/>
            <person name="Fitzpatrick D."/>
            <person name="Nagy I."/>
            <person name="Doyle S."/>
            <person name="Anderson J.B."/>
            <person name="Grigoriev I.V."/>
            <person name="Gueldener U."/>
            <person name="Muensterkoetter M."/>
            <person name="Nagy L.G."/>
        </authorList>
    </citation>
    <scope>NUCLEOTIDE SEQUENCE [LARGE SCALE GENOMIC DNA]</scope>
    <source>
        <strain evidence="2">C18/9</strain>
    </source>
</reference>
<gene>
    <name evidence="1" type="ORF">ARMOST_18658</name>
</gene>
<dbReference type="AlphaFoldDB" id="A0A284S2D6"/>
<sequence>MAVPRIWGPLKKFSVLSKTGDYHASLDLSLANTRNSTGTPPATQERWLRPSQLCAVVRCRLISDISKDVGVTMTGWMRITDSDASMRANDHREIFALPNAAEDTQTSPSSSIVRS</sequence>
<protein>
    <submittedName>
        <fullName evidence="1">Uncharacterized protein</fullName>
    </submittedName>
</protein>
<dbReference type="EMBL" id="FUEG01000027">
    <property type="protein sequence ID" value="SJL15172.1"/>
    <property type="molecule type" value="Genomic_DNA"/>
</dbReference>
<keyword evidence="2" id="KW-1185">Reference proteome</keyword>
<dbReference type="Proteomes" id="UP000219338">
    <property type="component" value="Unassembled WGS sequence"/>
</dbReference>
<organism evidence="1 2">
    <name type="scientific">Armillaria ostoyae</name>
    <name type="common">Armillaria root rot fungus</name>
    <dbReference type="NCBI Taxonomy" id="47428"/>
    <lineage>
        <taxon>Eukaryota</taxon>
        <taxon>Fungi</taxon>
        <taxon>Dikarya</taxon>
        <taxon>Basidiomycota</taxon>
        <taxon>Agaricomycotina</taxon>
        <taxon>Agaricomycetes</taxon>
        <taxon>Agaricomycetidae</taxon>
        <taxon>Agaricales</taxon>
        <taxon>Marasmiineae</taxon>
        <taxon>Physalacriaceae</taxon>
        <taxon>Armillaria</taxon>
    </lineage>
</organism>
<name>A0A284S2D6_ARMOS</name>